<dbReference type="Gene3D" id="3.30.530.20">
    <property type="match status" value="1"/>
</dbReference>
<evidence type="ECO:0000259" key="2">
    <source>
        <dbReference type="Pfam" id="PF08327"/>
    </source>
</evidence>
<dbReference type="Pfam" id="PF08327">
    <property type="entry name" value="AHSA1"/>
    <property type="match status" value="1"/>
</dbReference>
<dbReference type="EMBL" id="JAUSSU010000003">
    <property type="protein sequence ID" value="MDQ0112404.1"/>
    <property type="molecule type" value="Genomic_DNA"/>
</dbReference>
<evidence type="ECO:0000313" key="4">
    <source>
        <dbReference type="Proteomes" id="UP001229346"/>
    </source>
</evidence>
<proteinExistence type="inferred from homology"/>
<name>A0ABT9U258_PAEHA</name>
<keyword evidence="4" id="KW-1185">Reference proteome</keyword>
<evidence type="ECO:0000256" key="1">
    <source>
        <dbReference type="ARBA" id="ARBA00006817"/>
    </source>
</evidence>
<accession>A0ABT9U258</accession>
<dbReference type="InterPro" id="IPR013538">
    <property type="entry name" value="ASHA1/2-like_C"/>
</dbReference>
<feature type="domain" description="Activator of Hsp90 ATPase homologue 1/2-like C-terminal" evidence="2">
    <location>
        <begin position="22"/>
        <end position="129"/>
    </location>
</feature>
<dbReference type="RefSeq" id="WP_307203231.1">
    <property type="nucleotide sequence ID" value="NZ_JAUSST010000003.1"/>
</dbReference>
<gene>
    <name evidence="3" type="ORF">J2T15_001839</name>
</gene>
<dbReference type="CDD" id="cd08899">
    <property type="entry name" value="SRPBCC_CalC_Aha1-like_6"/>
    <property type="match status" value="1"/>
</dbReference>
<organism evidence="3 4">
    <name type="scientific">Paenibacillus harenae</name>
    <dbReference type="NCBI Taxonomy" id="306543"/>
    <lineage>
        <taxon>Bacteria</taxon>
        <taxon>Bacillati</taxon>
        <taxon>Bacillota</taxon>
        <taxon>Bacilli</taxon>
        <taxon>Bacillales</taxon>
        <taxon>Paenibacillaceae</taxon>
        <taxon>Paenibacillus</taxon>
    </lineage>
</organism>
<dbReference type="SUPFAM" id="SSF55961">
    <property type="entry name" value="Bet v1-like"/>
    <property type="match status" value="1"/>
</dbReference>
<comment type="similarity">
    <text evidence="1">Belongs to the AHA1 family.</text>
</comment>
<evidence type="ECO:0000313" key="3">
    <source>
        <dbReference type="EMBL" id="MDQ0112404.1"/>
    </source>
</evidence>
<comment type="caution">
    <text evidence="3">The sequence shown here is derived from an EMBL/GenBank/DDBJ whole genome shotgun (WGS) entry which is preliminary data.</text>
</comment>
<reference evidence="3 4" key="1">
    <citation type="submission" date="2023-07" db="EMBL/GenBank/DDBJ databases">
        <title>Sorghum-associated microbial communities from plants grown in Nebraska, USA.</title>
        <authorList>
            <person name="Schachtman D."/>
        </authorList>
    </citation>
    <scope>NUCLEOTIDE SEQUENCE [LARGE SCALE GENOMIC DNA]</scope>
    <source>
        <strain evidence="3 4">CC482</strain>
    </source>
</reference>
<dbReference type="InterPro" id="IPR023393">
    <property type="entry name" value="START-like_dom_sf"/>
</dbReference>
<sequence>MLAVIQKAEVGYTARFERYWKHSTEEVWSWLTDNDKLAVWFSELRVDELRQGGLIKFDMQDGTFEEMIITELQPGSVLEYTWDKDRVRFELYKDDADGSKLVFIEKITEVTGHTPRDIAGWDVCLDAIGMLMDGEGDAVTPDSRKGMWESKYEQYVRIFAELAN</sequence>
<dbReference type="Proteomes" id="UP001229346">
    <property type="component" value="Unassembled WGS sequence"/>
</dbReference>
<protein>
    <submittedName>
        <fullName evidence="3">Uncharacterized protein YndB with AHSA1/START domain</fullName>
    </submittedName>
</protein>